<dbReference type="EMBL" id="JAVDTF010000001">
    <property type="protein sequence ID" value="MDR6783280.1"/>
    <property type="molecule type" value="Genomic_DNA"/>
</dbReference>
<reference evidence="1" key="1">
    <citation type="submission" date="2023-07" db="EMBL/GenBank/DDBJ databases">
        <title>Sorghum-associated microbial communities from plants grown in Nebraska, USA.</title>
        <authorList>
            <person name="Schachtman D."/>
        </authorList>
    </citation>
    <scope>NUCLEOTIDE SEQUENCE</scope>
    <source>
        <strain evidence="1">2697</strain>
    </source>
</reference>
<protein>
    <submittedName>
        <fullName evidence="1">Uncharacterized protein</fullName>
    </submittedName>
</protein>
<organism evidence="1 2">
    <name type="scientific">Pedobacter africanus</name>
    <dbReference type="NCBI Taxonomy" id="151894"/>
    <lineage>
        <taxon>Bacteria</taxon>
        <taxon>Pseudomonadati</taxon>
        <taxon>Bacteroidota</taxon>
        <taxon>Sphingobacteriia</taxon>
        <taxon>Sphingobacteriales</taxon>
        <taxon>Sphingobacteriaceae</taxon>
        <taxon>Pedobacter</taxon>
    </lineage>
</organism>
<proteinExistence type="predicted"/>
<evidence type="ECO:0000313" key="2">
    <source>
        <dbReference type="Proteomes" id="UP001246858"/>
    </source>
</evidence>
<name>A0ACC6KV87_9SPHI</name>
<sequence length="389" mass="42708">MDRQIITLFQKYINEQCTQGELEEVFAILKNGLYPLEWQKVIDDEAEDVLSSGKESKLSVQEVNDIYAGIAARLKSGKQIQKLWPRIVAVAAAVALIVSGVYFFNYRNDQTDAGLSSASIHDAKPGKVGATLTLADGKKIRLDDVANGELASEAGVSISKSADGQLVYEIKAGKADPARINTLSTAKGETYKVRLPDGSLVYLNAASSLTYAASLNERGKRIVKLSGEGYFEIAKDKVHPFVVKTAGQEVEVLGTHFNVNAYSDEVAVKTTLLEGAVQVSSGTVRQVLKPGFQAVNDGRSIRTAKVNTEDVVDWKEGDFYFENVDFRSVMRKISRWYDVELVYDSSVPNTIKSNGVISRNNDLSAVLKLIERSGQVHFRIEGKKVFITK</sequence>
<comment type="caution">
    <text evidence="1">The sequence shown here is derived from an EMBL/GenBank/DDBJ whole genome shotgun (WGS) entry which is preliminary data.</text>
</comment>
<dbReference type="Proteomes" id="UP001246858">
    <property type="component" value="Unassembled WGS sequence"/>
</dbReference>
<gene>
    <name evidence="1" type="ORF">J2X78_001832</name>
</gene>
<keyword evidence="2" id="KW-1185">Reference proteome</keyword>
<evidence type="ECO:0000313" key="1">
    <source>
        <dbReference type="EMBL" id="MDR6783280.1"/>
    </source>
</evidence>
<accession>A0ACC6KV87</accession>